<reference evidence="2" key="1">
    <citation type="journal article" date="2014" name="Int. J. Syst. Evol. Microbiol.">
        <title>Complete genome sequence of Corynebacterium casei LMG S-19264T (=DSM 44701T), isolated from a smear-ripened cheese.</title>
        <authorList>
            <consortium name="US DOE Joint Genome Institute (JGI-PGF)"/>
            <person name="Walter F."/>
            <person name="Albersmeier A."/>
            <person name="Kalinowski J."/>
            <person name="Ruckert C."/>
        </authorList>
    </citation>
    <scope>NUCLEOTIDE SEQUENCE</scope>
    <source>
        <strain evidence="2">CGMCC 4.7308</strain>
    </source>
</reference>
<dbReference type="AlphaFoldDB" id="A0A917T941"/>
<dbReference type="Pfam" id="PF00480">
    <property type="entry name" value="ROK"/>
    <property type="match status" value="1"/>
</dbReference>
<evidence type="ECO:0000256" key="1">
    <source>
        <dbReference type="ARBA" id="ARBA00006479"/>
    </source>
</evidence>
<dbReference type="EMBL" id="BMNA01000013">
    <property type="protein sequence ID" value="GGM15017.1"/>
    <property type="molecule type" value="Genomic_DNA"/>
</dbReference>
<comment type="caution">
    <text evidence="2">The sequence shown here is derived from an EMBL/GenBank/DDBJ whole genome shotgun (WGS) entry which is preliminary data.</text>
</comment>
<dbReference type="RefSeq" id="WP_188944484.1">
    <property type="nucleotide sequence ID" value="NZ_BMNA01000013.1"/>
</dbReference>
<sequence length="382" mass="37273">MTVIGVDIGGTKIDAGVFAVDRAAGGHPRWTLLDRVTAPTPRTGGPDVLSGVAGLVDTLRDRHGDCRAVGVGAPGVVDGDGTVRVASAVLPGWAGTPVGRRLRSRLGVPVVVDNDVRAMARAEASIGAGRTGRVLHLSVGTGVGGAVSQDGRVDRGPRGTAGEVAHLTVAATGPLPCGCDARDHLESVLAGPALAAAWRSRTGRPDGDLWAAAAGGVAGGVPDAALVRQVALEVVAAAGTLAGRALAGLVCAADLDRIVVAGGVARLGEVLLGPLRDGLAAAAWPRDRRTAVVPAALGDRAALAGAALLAASAVPERDGGPDPASRTGGSVDDLAVEIAVGLGTGSDGGGADAVAPDPPGTAVETGAARTLGARVLHAGTAS</sequence>
<reference evidence="2" key="2">
    <citation type="submission" date="2020-09" db="EMBL/GenBank/DDBJ databases">
        <authorList>
            <person name="Sun Q."/>
            <person name="Zhou Y."/>
        </authorList>
    </citation>
    <scope>NUCLEOTIDE SEQUENCE</scope>
    <source>
        <strain evidence="2">CGMCC 4.7308</strain>
    </source>
</reference>
<dbReference type="PANTHER" id="PTHR18964:SF173">
    <property type="entry name" value="GLUCOKINASE"/>
    <property type="match status" value="1"/>
</dbReference>
<keyword evidence="3" id="KW-1185">Reference proteome</keyword>
<protein>
    <submittedName>
        <fullName evidence="2">Glucokinase</fullName>
    </submittedName>
</protein>
<comment type="similarity">
    <text evidence="1">Belongs to the ROK (NagC/XylR) family.</text>
</comment>
<dbReference type="PANTHER" id="PTHR18964">
    <property type="entry name" value="ROK (REPRESSOR, ORF, KINASE) FAMILY"/>
    <property type="match status" value="1"/>
</dbReference>
<dbReference type="Proteomes" id="UP000655208">
    <property type="component" value="Unassembled WGS sequence"/>
</dbReference>
<organism evidence="2 3">
    <name type="scientific">Nakamurella endophytica</name>
    <dbReference type="NCBI Taxonomy" id="1748367"/>
    <lineage>
        <taxon>Bacteria</taxon>
        <taxon>Bacillati</taxon>
        <taxon>Actinomycetota</taxon>
        <taxon>Actinomycetes</taxon>
        <taxon>Nakamurellales</taxon>
        <taxon>Nakamurellaceae</taxon>
        <taxon>Nakamurella</taxon>
    </lineage>
</organism>
<proteinExistence type="inferred from homology"/>
<accession>A0A917T941</accession>
<evidence type="ECO:0000313" key="3">
    <source>
        <dbReference type="Proteomes" id="UP000655208"/>
    </source>
</evidence>
<name>A0A917T941_9ACTN</name>
<dbReference type="Gene3D" id="3.30.420.40">
    <property type="match status" value="2"/>
</dbReference>
<gene>
    <name evidence="2" type="ORF">GCM10011594_38770</name>
</gene>
<dbReference type="SUPFAM" id="SSF53067">
    <property type="entry name" value="Actin-like ATPase domain"/>
    <property type="match status" value="1"/>
</dbReference>
<dbReference type="InterPro" id="IPR043129">
    <property type="entry name" value="ATPase_NBD"/>
</dbReference>
<dbReference type="InterPro" id="IPR000600">
    <property type="entry name" value="ROK"/>
</dbReference>
<evidence type="ECO:0000313" key="2">
    <source>
        <dbReference type="EMBL" id="GGM15017.1"/>
    </source>
</evidence>